<dbReference type="Pfam" id="PF00026">
    <property type="entry name" value="Asp"/>
    <property type="match status" value="1"/>
</dbReference>
<keyword evidence="4" id="KW-1015">Disulfide bond</keyword>
<dbReference type="OrthoDB" id="771136at2759"/>
<gene>
    <name evidence="8" type="ORF">INT44_000151</name>
</gene>
<dbReference type="PANTHER" id="PTHR47966:SF65">
    <property type="entry name" value="ASPARTIC-TYPE ENDOPEPTIDASE"/>
    <property type="match status" value="1"/>
</dbReference>
<evidence type="ECO:0000256" key="5">
    <source>
        <dbReference type="RuleBase" id="RU000454"/>
    </source>
</evidence>
<evidence type="ECO:0000259" key="7">
    <source>
        <dbReference type="PROSITE" id="PS51767"/>
    </source>
</evidence>
<proteinExistence type="inferred from homology"/>
<protein>
    <recommendedName>
        <fullName evidence="7">Peptidase A1 domain-containing protein</fullName>
    </recommendedName>
</protein>
<reference evidence="8" key="1">
    <citation type="submission" date="2020-12" db="EMBL/GenBank/DDBJ databases">
        <title>Metabolic potential, ecology and presence of endohyphal bacteria is reflected in genomic diversity of Mucoromycotina.</title>
        <authorList>
            <person name="Muszewska A."/>
            <person name="Okrasinska A."/>
            <person name="Steczkiewicz K."/>
            <person name="Drgas O."/>
            <person name="Orlowska M."/>
            <person name="Perlinska-Lenart U."/>
            <person name="Aleksandrzak-Piekarczyk T."/>
            <person name="Szatraj K."/>
            <person name="Zielenkiewicz U."/>
            <person name="Pilsyk S."/>
            <person name="Malc E."/>
            <person name="Mieczkowski P."/>
            <person name="Kruszewska J.S."/>
            <person name="Biernat P."/>
            <person name="Pawlowska J."/>
        </authorList>
    </citation>
    <scope>NUCLEOTIDE SEQUENCE</scope>
    <source>
        <strain evidence="8">WA0000051536</strain>
    </source>
</reference>
<dbReference type="EMBL" id="JAEPRA010000017">
    <property type="protein sequence ID" value="KAG2174037.1"/>
    <property type="molecule type" value="Genomic_DNA"/>
</dbReference>
<dbReference type="PRINTS" id="PR00792">
    <property type="entry name" value="PEPSIN"/>
</dbReference>
<dbReference type="InterPro" id="IPR033121">
    <property type="entry name" value="PEPTIDASE_A1"/>
</dbReference>
<dbReference type="InterPro" id="IPR001969">
    <property type="entry name" value="Aspartic_peptidase_AS"/>
</dbReference>
<feature type="chain" id="PRO_5034112520" description="Peptidase A1 domain-containing protein" evidence="6">
    <location>
        <begin position="21"/>
        <end position="466"/>
    </location>
</feature>
<keyword evidence="5" id="KW-0645">Protease</keyword>
<dbReference type="GO" id="GO:0004190">
    <property type="term" value="F:aspartic-type endopeptidase activity"/>
    <property type="evidence" value="ECO:0007669"/>
    <property type="project" value="UniProtKB-KW"/>
</dbReference>
<comment type="caution">
    <text evidence="8">The sequence shown here is derived from an EMBL/GenBank/DDBJ whole genome shotgun (WGS) entry which is preliminary data.</text>
</comment>
<evidence type="ECO:0000256" key="3">
    <source>
        <dbReference type="PIRSR" id="PIRSR601461-1"/>
    </source>
</evidence>
<evidence type="ECO:0000256" key="4">
    <source>
        <dbReference type="PIRSR" id="PIRSR601461-2"/>
    </source>
</evidence>
<keyword evidence="6" id="KW-0732">Signal</keyword>
<sequence length="466" mass="48915">MVAISVWAIAVLATIGVTSAADPIHLPLRRTEGYHKTLNRRGTAGPVQLYNAARQGGYGIDLTIGTPVEFFLSAQNFTVIIDTGSTELWVPGPSCPKTQCFDSLFNTSLSTTYVATTNPIDLAYTLGSFNGTYARDTVTIGPYTTPNMTFGVIEATANNSSPVPGEPYLNGVFGLAFPTLTYSSETLQFQYDPFIFALWKAKQIPQSIFSIYLGSRLIEGEQGLITFGGVDTTKYSGSLNWLQVQKEKDSASTANYYHWNILLVGLAATVNGKQTSNLLGTSGAVTLLDTGTTFSFMPYTVVANMLTKVDPSAIYTQGGFYVDCSLASATGTIDFAFANTTAGSGTTVISASISSLVIPLDSLTPSTATQCVWGILPEDGVYLLGDTFLQSVYVVHDFVNYSVGIAAASWTNSTATSSGGSAASASGTSSTPGSSPAHASNAQSVSGSAVRMLSSLALVACVCLLL</sequence>
<feature type="domain" description="Peptidase A1" evidence="7">
    <location>
        <begin position="58"/>
        <end position="406"/>
    </location>
</feature>
<evidence type="ECO:0000313" key="8">
    <source>
        <dbReference type="EMBL" id="KAG2174037.1"/>
    </source>
</evidence>
<evidence type="ECO:0000313" key="9">
    <source>
        <dbReference type="Proteomes" id="UP000612746"/>
    </source>
</evidence>
<dbReference type="InterPro" id="IPR021109">
    <property type="entry name" value="Peptidase_aspartic_dom_sf"/>
</dbReference>
<dbReference type="Proteomes" id="UP000612746">
    <property type="component" value="Unassembled WGS sequence"/>
</dbReference>
<dbReference type="GO" id="GO:0006508">
    <property type="term" value="P:proteolysis"/>
    <property type="evidence" value="ECO:0007669"/>
    <property type="project" value="UniProtKB-KW"/>
</dbReference>
<evidence type="ECO:0000256" key="2">
    <source>
        <dbReference type="ARBA" id="ARBA00022750"/>
    </source>
</evidence>
<dbReference type="AlphaFoldDB" id="A0A8H7UA50"/>
<dbReference type="PROSITE" id="PS00141">
    <property type="entry name" value="ASP_PROTEASE"/>
    <property type="match status" value="1"/>
</dbReference>
<accession>A0A8H7UA50</accession>
<dbReference type="Gene3D" id="2.40.70.10">
    <property type="entry name" value="Acid Proteases"/>
    <property type="match status" value="2"/>
</dbReference>
<dbReference type="InterPro" id="IPR001461">
    <property type="entry name" value="Aspartic_peptidase_A1"/>
</dbReference>
<evidence type="ECO:0000256" key="6">
    <source>
        <dbReference type="SAM" id="SignalP"/>
    </source>
</evidence>
<keyword evidence="5" id="KW-0378">Hydrolase</keyword>
<keyword evidence="2 5" id="KW-0064">Aspartyl protease</keyword>
<feature type="signal peptide" evidence="6">
    <location>
        <begin position="1"/>
        <end position="20"/>
    </location>
</feature>
<feature type="disulfide bond" evidence="4">
    <location>
        <begin position="324"/>
        <end position="371"/>
    </location>
</feature>
<feature type="active site" evidence="3">
    <location>
        <position position="82"/>
    </location>
</feature>
<dbReference type="SUPFAM" id="SSF50630">
    <property type="entry name" value="Acid proteases"/>
    <property type="match status" value="1"/>
</dbReference>
<feature type="active site" evidence="3">
    <location>
        <position position="289"/>
    </location>
</feature>
<name>A0A8H7UA50_9FUNG</name>
<organism evidence="8 9">
    <name type="scientific">Umbelopsis vinacea</name>
    <dbReference type="NCBI Taxonomy" id="44442"/>
    <lineage>
        <taxon>Eukaryota</taxon>
        <taxon>Fungi</taxon>
        <taxon>Fungi incertae sedis</taxon>
        <taxon>Mucoromycota</taxon>
        <taxon>Mucoromycotina</taxon>
        <taxon>Umbelopsidomycetes</taxon>
        <taxon>Umbelopsidales</taxon>
        <taxon>Umbelopsidaceae</taxon>
        <taxon>Umbelopsis</taxon>
    </lineage>
</organism>
<keyword evidence="9" id="KW-1185">Reference proteome</keyword>
<dbReference type="PANTHER" id="PTHR47966">
    <property type="entry name" value="BETA-SITE APP-CLEAVING ENZYME, ISOFORM A-RELATED"/>
    <property type="match status" value="1"/>
</dbReference>
<comment type="similarity">
    <text evidence="1 5">Belongs to the peptidase A1 family.</text>
</comment>
<dbReference type="PROSITE" id="PS51767">
    <property type="entry name" value="PEPTIDASE_A1"/>
    <property type="match status" value="1"/>
</dbReference>
<evidence type="ECO:0000256" key="1">
    <source>
        <dbReference type="ARBA" id="ARBA00007447"/>
    </source>
</evidence>